<organism evidence="1 2">
    <name type="scientific">Scortum barcoo</name>
    <name type="common">barcoo grunter</name>
    <dbReference type="NCBI Taxonomy" id="214431"/>
    <lineage>
        <taxon>Eukaryota</taxon>
        <taxon>Metazoa</taxon>
        <taxon>Chordata</taxon>
        <taxon>Craniata</taxon>
        <taxon>Vertebrata</taxon>
        <taxon>Euteleostomi</taxon>
        <taxon>Actinopterygii</taxon>
        <taxon>Neopterygii</taxon>
        <taxon>Teleostei</taxon>
        <taxon>Neoteleostei</taxon>
        <taxon>Acanthomorphata</taxon>
        <taxon>Eupercaria</taxon>
        <taxon>Centrarchiformes</taxon>
        <taxon>Terapontoidei</taxon>
        <taxon>Terapontidae</taxon>
        <taxon>Scortum</taxon>
    </lineage>
</organism>
<sequence length="348" mass="39282">MMAEASKRNKSTSWGLLSNYRYLCKKARMLRVMENARTMRKVPQKVIISNSKRKRTDHHNEPLCTNKLVKKCKSSDTNQKSQSTLNSENRSTDVPRLSELKGSDHHSLVTALTDSWEVDSGFSSEASPPASGRSSPCLSSCPTTVVALDCEMVGTGPGGRCSELARCSILDYHGNVVYDKYVQPCQPVTDYRTRWSGIRRHHLHNATAFAQAREEILSILEGKVVVGHSVYNDFEVLDMLHPGHMVRDTSSTRLLSRLAGFPRERCPSLKILASKLLNRKIQVGRRGHCSVEDAQAALDLYKLVEGEWEQELQDKLRDDDAPREPSFTSSKHYMQDEYWPDDVIVDSQ</sequence>
<accession>A0ACB8WTT9</accession>
<protein>
    <submittedName>
        <fullName evidence="1">Uncharacterized protein</fullName>
    </submittedName>
</protein>
<comment type="caution">
    <text evidence="1">The sequence shown here is derived from an EMBL/GenBank/DDBJ whole genome shotgun (WGS) entry which is preliminary data.</text>
</comment>
<keyword evidence="2" id="KW-1185">Reference proteome</keyword>
<proteinExistence type="predicted"/>
<gene>
    <name evidence="1" type="ORF">L3Q82_023701</name>
</gene>
<name>A0ACB8WTT9_9TELE</name>
<dbReference type="EMBL" id="CM041536">
    <property type="protein sequence ID" value="KAI3371065.1"/>
    <property type="molecule type" value="Genomic_DNA"/>
</dbReference>
<reference evidence="1" key="1">
    <citation type="submission" date="2022-04" db="EMBL/GenBank/DDBJ databases">
        <title>Jade perch genome.</title>
        <authorList>
            <person name="Chao B."/>
        </authorList>
    </citation>
    <scope>NUCLEOTIDE SEQUENCE</scope>
    <source>
        <strain evidence="1">CB-2022</strain>
    </source>
</reference>
<evidence type="ECO:0000313" key="1">
    <source>
        <dbReference type="EMBL" id="KAI3371065.1"/>
    </source>
</evidence>
<evidence type="ECO:0000313" key="2">
    <source>
        <dbReference type="Proteomes" id="UP000831701"/>
    </source>
</evidence>
<dbReference type="Proteomes" id="UP000831701">
    <property type="component" value="Chromosome 6"/>
</dbReference>